<dbReference type="EMBL" id="PHFD01000166">
    <property type="protein sequence ID" value="PKH46859.1"/>
    <property type="molecule type" value="Genomic_DNA"/>
</dbReference>
<accession>A0A142VBC0</accession>
<organism evidence="3 5">
    <name type="scientific">Dehalococcoides mccartyi</name>
    <dbReference type="NCBI Taxonomy" id="61435"/>
    <lineage>
        <taxon>Bacteria</taxon>
        <taxon>Bacillati</taxon>
        <taxon>Chloroflexota</taxon>
        <taxon>Dehalococcoidia</taxon>
        <taxon>Dehalococcoidales</taxon>
        <taxon>Dehalococcoidaceae</taxon>
        <taxon>Dehalococcoides</taxon>
    </lineage>
</organism>
<keyword evidence="1" id="KW-0472">Membrane</keyword>
<dbReference type="EMBL" id="CP011127">
    <property type="protein sequence ID" value="AMU86969.1"/>
    <property type="molecule type" value="Genomic_DNA"/>
</dbReference>
<dbReference type="OMA" id="KWAFNED"/>
<dbReference type="OrthoDB" id="9942007at2"/>
<keyword evidence="1" id="KW-1133">Transmembrane helix</keyword>
<protein>
    <recommendedName>
        <fullName evidence="2">YcxB-like C-terminal domain-containing protein</fullName>
    </recommendedName>
</protein>
<evidence type="ECO:0000313" key="4">
    <source>
        <dbReference type="EMBL" id="PKH46859.1"/>
    </source>
</evidence>
<evidence type="ECO:0000313" key="5">
    <source>
        <dbReference type="Proteomes" id="UP000076394"/>
    </source>
</evidence>
<proteinExistence type="predicted"/>
<evidence type="ECO:0000259" key="2">
    <source>
        <dbReference type="Pfam" id="PF14317"/>
    </source>
</evidence>
<reference evidence="4 6" key="2">
    <citation type="journal article" date="2017" name="FEMS Microbiol. Ecol.">
        <title>Reconstructed genomes of novel Dehalococcoides mccartyi strains from 1,2,3,4-tetrachlorodibenzo-p-dioxin-dechlorinating enrichment cultures reveal divergent reductive dehalogenase gene profiles.</title>
        <authorList>
            <person name="Dam H.T."/>
            <person name="Vollmers J."/>
            <person name="Kaster A.K."/>
            <person name="Haggblom M.M."/>
        </authorList>
    </citation>
    <scope>NUCLEOTIDE SEQUENCE [LARGE SCALE GENOMIC DNA]</scope>
    <source>
        <strain evidence="4 6">H1-3-2.001</strain>
    </source>
</reference>
<dbReference type="InterPro" id="IPR025588">
    <property type="entry name" value="YcxB-like_C"/>
</dbReference>
<sequence>MIQIEYALDKKHLRTYLIEKLKIWGIVVLSLAIVAIGMNIWQGEPQYTEIILGALVFLIIYIYAIYIFMLKRAMKNSGATEKMIFEEDGIHHTSATGSGIINWTAFKKWRKQKHFYYLKINALITFPIPVDSIPAENRTEFETLLRRKIGK</sequence>
<gene>
    <name evidence="4" type="ORF">CVH13_00880</name>
    <name evidence="3" type="ORF">Dm11a5_1143</name>
</gene>
<evidence type="ECO:0000313" key="6">
    <source>
        <dbReference type="Proteomes" id="UP000233649"/>
    </source>
</evidence>
<feature type="transmembrane region" description="Helical" evidence="1">
    <location>
        <begin position="47"/>
        <end position="68"/>
    </location>
</feature>
<keyword evidence="1" id="KW-0812">Transmembrane</keyword>
<dbReference type="Pfam" id="PF14317">
    <property type="entry name" value="YcxB"/>
    <property type="match status" value="1"/>
</dbReference>
<dbReference type="PATRIC" id="fig|61435.13.peg.1166"/>
<evidence type="ECO:0000256" key="1">
    <source>
        <dbReference type="SAM" id="Phobius"/>
    </source>
</evidence>
<feature type="transmembrane region" description="Helical" evidence="1">
    <location>
        <begin position="21"/>
        <end position="41"/>
    </location>
</feature>
<dbReference type="RefSeq" id="WP_011309674.1">
    <property type="nucleotide sequence ID" value="NZ_AP024514.1"/>
</dbReference>
<dbReference type="Proteomes" id="UP000233649">
    <property type="component" value="Unassembled WGS sequence"/>
</dbReference>
<dbReference type="AlphaFoldDB" id="A0A142VBC0"/>
<reference evidence="3 5" key="1">
    <citation type="submission" date="2015-03" db="EMBL/GenBank/DDBJ databases">
        <title>Genomic characterization of Dehalococcoides mccartyi strain 11a5, an unusal plasmid-containing chloroethene dechlorinator.</title>
        <authorList>
            <person name="Zhao S."/>
            <person name="Ding C."/>
            <person name="He J."/>
        </authorList>
    </citation>
    <scope>NUCLEOTIDE SEQUENCE [LARGE SCALE GENOMIC DNA]</scope>
    <source>
        <strain evidence="3 5">11a5</strain>
    </source>
</reference>
<name>A0A142VBC0_9CHLR</name>
<evidence type="ECO:0000313" key="3">
    <source>
        <dbReference type="EMBL" id="AMU86969.1"/>
    </source>
</evidence>
<dbReference type="Proteomes" id="UP000076394">
    <property type="component" value="Chromosome"/>
</dbReference>
<feature type="domain" description="YcxB-like C-terminal" evidence="2">
    <location>
        <begin position="85"/>
        <end position="145"/>
    </location>
</feature>